<reference evidence="2" key="1">
    <citation type="submission" date="2014-10" db="EMBL/GenBank/DDBJ databases">
        <authorList>
            <person name="Kuske C.R."/>
            <person name="Challacombe J.F."/>
            <person name="Daligault H.E."/>
            <person name="Davenport K.W."/>
            <person name="Johnson S.L."/>
            <person name="Siddaramappa S."/>
            <person name="Petersen J.M."/>
        </authorList>
    </citation>
    <scope>NUCLEOTIDE SEQUENCE [LARGE SCALE GENOMIC DNA]</scope>
    <source>
        <strain evidence="2">CA97-1460</strain>
    </source>
</reference>
<name>A0A1J0KSQ2_9GAMM</name>
<gene>
    <name evidence="1" type="ORF">KX01_1491</name>
</gene>
<proteinExistence type="predicted"/>
<dbReference type="AlphaFoldDB" id="A0A1J0KSQ2"/>
<evidence type="ECO:0000313" key="1">
    <source>
        <dbReference type="EMBL" id="APC96722.1"/>
    </source>
</evidence>
<protein>
    <submittedName>
        <fullName evidence="1">Uncharacterized protein</fullName>
    </submittedName>
</protein>
<keyword evidence="2" id="KW-1185">Reference proteome</keyword>
<dbReference type="KEGG" id="frc:KX01_1491"/>
<dbReference type="OrthoDB" id="8557528at2"/>
<evidence type="ECO:0000313" key="2">
    <source>
        <dbReference type="Proteomes" id="UP000182521"/>
    </source>
</evidence>
<dbReference type="Proteomes" id="UP000182521">
    <property type="component" value="Chromosome"/>
</dbReference>
<dbReference type="STRING" id="1542390.KX01_1491"/>
<organism evidence="1 2">
    <name type="scientific">Francisella frigiditurris</name>
    <dbReference type="NCBI Taxonomy" id="1542390"/>
    <lineage>
        <taxon>Bacteria</taxon>
        <taxon>Pseudomonadati</taxon>
        <taxon>Pseudomonadota</taxon>
        <taxon>Gammaproteobacteria</taxon>
        <taxon>Thiotrichales</taxon>
        <taxon>Francisellaceae</taxon>
        <taxon>Francisella</taxon>
    </lineage>
</organism>
<dbReference type="RefSeq" id="WP_071664376.1">
    <property type="nucleotide sequence ID" value="NZ_CP009654.1"/>
</dbReference>
<sequence length="237" mass="28102">MSKRFIDKSRNIRKKLRQNIKNEIIKEYYNKGRLFTTNHYVTPESWWIDIYFLGKDKATFYSCALTTCRMIIQDKASDLAYAEAENIVPYNSELEGYDLINKHNGLSQLEFRNQAYKKFDGLTRFEWCQKREQELLKHVDTTEYIKLDYSYSYAVGMHASINRILNTDSINQFIIDFIKNDEKAYTDNKVISLDNTYIPNQMLNFKTEEESTAYHIKNSSIATREAPKFILDILKIR</sequence>
<accession>A0A1J0KSQ2</accession>
<dbReference type="EMBL" id="CP009654">
    <property type="protein sequence ID" value="APC96722.1"/>
    <property type="molecule type" value="Genomic_DNA"/>
</dbReference>